<dbReference type="SUPFAM" id="SSF140453">
    <property type="entry name" value="EsxAB dimer-like"/>
    <property type="match status" value="1"/>
</dbReference>
<reference evidence="2" key="1">
    <citation type="submission" date="2022-10" db="EMBL/GenBank/DDBJ databases">
        <title>The complete genomes of actinobacterial strains from the NBC collection.</title>
        <authorList>
            <person name="Joergensen T.S."/>
            <person name="Alvarez Arevalo M."/>
            <person name="Sterndorff E.B."/>
            <person name="Faurdal D."/>
            <person name="Vuksanovic O."/>
            <person name="Mourched A.-S."/>
            <person name="Charusanti P."/>
            <person name="Shaw S."/>
            <person name="Blin K."/>
            <person name="Weber T."/>
        </authorList>
    </citation>
    <scope>NUCLEOTIDE SEQUENCE</scope>
    <source>
        <strain evidence="2">NBC_00248</strain>
    </source>
</reference>
<dbReference type="NCBIfam" id="TIGR03930">
    <property type="entry name" value="WXG100_ESAT6"/>
    <property type="match status" value="1"/>
</dbReference>
<keyword evidence="3" id="KW-1185">Reference proteome</keyword>
<dbReference type="Proteomes" id="UP001432039">
    <property type="component" value="Chromosome"/>
</dbReference>
<dbReference type="RefSeq" id="WP_328962197.1">
    <property type="nucleotide sequence ID" value="NZ_CP108090.1"/>
</dbReference>
<dbReference type="EMBL" id="CP108090">
    <property type="protein sequence ID" value="WUQ13143.1"/>
    <property type="molecule type" value="Genomic_DNA"/>
</dbReference>
<dbReference type="InterPro" id="IPR036689">
    <property type="entry name" value="ESAT-6-like_sf"/>
</dbReference>
<evidence type="ECO:0000313" key="3">
    <source>
        <dbReference type="Proteomes" id="UP001432039"/>
    </source>
</evidence>
<evidence type="ECO:0000313" key="2">
    <source>
        <dbReference type="EMBL" id="WUQ13143.1"/>
    </source>
</evidence>
<gene>
    <name evidence="2" type="ORF">OG517_17825</name>
</gene>
<proteinExistence type="predicted"/>
<dbReference type="Gene3D" id="1.10.287.1060">
    <property type="entry name" value="ESAT-6-like"/>
    <property type="match status" value="1"/>
</dbReference>
<accession>A0ABZ1TBA8</accession>
<dbReference type="InterPro" id="IPR010310">
    <property type="entry name" value="T7SS_ESAT-6-like"/>
</dbReference>
<dbReference type="Pfam" id="PF06013">
    <property type="entry name" value="WXG100"/>
    <property type="match status" value="1"/>
</dbReference>
<sequence length="128" mass="14100">MQDGDLRVSEDALTKLADDLDQMQGHLERQIRDMDRVVDSIAAGWQGPTATAYRALHRGAAEDAVRIRQVLSLLERATRASRDGFTAQELEVLASFKRVQSQEDVTASAAELTVPDQPAAPQSRLQDI</sequence>
<name>A0ABZ1TBA8_STRVG</name>
<organism evidence="2 3">
    <name type="scientific">Streptomyces virginiae</name>
    <name type="common">Streptomyces cinnamonensis</name>
    <dbReference type="NCBI Taxonomy" id="1961"/>
    <lineage>
        <taxon>Bacteria</taxon>
        <taxon>Bacillati</taxon>
        <taxon>Actinomycetota</taxon>
        <taxon>Actinomycetes</taxon>
        <taxon>Kitasatosporales</taxon>
        <taxon>Streptomycetaceae</taxon>
        <taxon>Streptomyces</taxon>
    </lineage>
</organism>
<protein>
    <submittedName>
        <fullName evidence="2">WXG100 family type VII secretion target</fullName>
    </submittedName>
</protein>
<evidence type="ECO:0000256" key="1">
    <source>
        <dbReference type="SAM" id="MobiDB-lite"/>
    </source>
</evidence>
<feature type="region of interest" description="Disordered" evidence="1">
    <location>
        <begin position="105"/>
        <end position="128"/>
    </location>
</feature>